<sequence>MHTSTHRHCQPVFSPPVYDAAAAAAAAPVVVFVDDDVDAAAVAANAATLSSLHPSLSHSLSLVRTVGNISIPIYI</sequence>
<proteinExistence type="predicted"/>
<gene>
    <name evidence="1" type="ORF">V9T40_014600</name>
</gene>
<evidence type="ECO:0000313" key="2">
    <source>
        <dbReference type="Proteomes" id="UP001367676"/>
    </source>
</evidence>
<dbReference type="Proteomes" id="UP001367676">
    <property type="component" value="Unassembled WGS sequence"/>
</dbReference>
<comment type="caution">
    <text evidence="1">The sequence shown here is derived from an EMBL/GenBank/DDBJ whole genome shotgun (WGS) entry which is preliminary data.</text>
</comment>
<dbReference type="AlphaFoldDB" id="A0AAN9XXI1"/>
<organism evidence="1 2">
    <name type="scientific">Parthenolecanium corni</name>
    <dbReference type="NCBI Taxonomy" id="536013"/>
    <lineage>
        <taxon>Eukaryota</taxon>
        <taxon>Metazoa</taxon>
        <taxon>Ecdysozoa</taxon>
        <taxon>Arthropoda</taxon>
        <taxon>Hexapoda</taxon>
        <taxon>Insecta</taxon>
        <taxon>Pterygota</taxon>
        <taxon>Neoptera</taxon>
        <taxon>Paraneoptera</taxon>
        <taxon>Hemiptera</taxon>
        <taxon>Sternorrhyncha</taxon>
        <taxon>Coccoidea</taxon>
        <taxon>Coccidae</taxon>
        <taxon>Parthenolecanium</taxon>
    </lineage>
</organism>
<evidence type="ECO:0000313" key="1">
    <source>
        <dbReference type="EMBL" id="KAK7572128.1"/>
    </source>
</evidence>
<accession>A0AAN9XXI1</accession>
<name>A0AAN9XXI1_9HEMI</name>
<reference evidence="1 2" key="1">
    <citation type="submission" date="2024-03" db="EMBL/GenBank/DDBJ databases">
        <title>Adaptation during the transition from Ophiocordyceps entomopathogen to insect associate is accompanied by gene loss and intensified selection.</title>
        <authorList>
            <person name="Ward C.M."/>
            <person name="Onetto C.A."/>
            <person name="Borneman A.R."/>
        </authorList>
    </citation>
    <scope>NUCLEOTIDE SEQUENCE [LARGE SCALE GENOMIC DNA]</scope>
    <source>
        <strain evidence="1">AWRI1</strain>
        <tissue evidence="1">Single Adult Female</tissue>
    </source>
</reference>
<keyword evidence="2" id="KW-1185">Reference proteome</keyword>
<dbReference type="EMBL" id="JBBCAQ010000038">
    <property type="protein sequence ID" value="KAK7572128.1"/>
    <property type="molecule type" value="Genomic_DNA"/>
</dbReference>
<protein>
    <submittedName>
        <fullName evidence="1">Uncharacterized protein</fullName>
    </submittedName>
</protein>